<feature type="transmembrane region" description="Helical" evidence="8">
    <location>
        <begin position="385"/>
        <end position="407"/>
    </location>
</feature>
<keyword evidence="10" id="KW-1185">Reference proteome</keyword>
<dbReference type="InterPro" id="IPR050277">
    <property type="entry name" value="Sodium:Solute_Symporter"/>
</dbReference>
<dbReference type="Pfam" id="PF00474">
    <property type="entry name" value="SSF"/>
    <property type="match status" value="1"/>
</dbReference>
<organism evidence="9 10">
    <name type="scientific">Paraherbaspirillum soli</name>
    <dbReference type="NCBI Taxonomy" id="631222"/>
    <lineage>
        <taxon>Bacteria</taxon>
        <taxon>Pseudomonadati</taxon>
        <taxon>Pseudomonadota</taxon>
        <taxon>Betaproteobacteria</taxon>
        <taxon>Burkholderiales</taxon>
        <taxon>Oxalobacteraceae</taxon>
        <taxon>Paraherbaspirillum</taxon>
    </lineage>
</organism>
<feature type="transmembrane region" description="Helical" evidence="8">
    <location>
        <begin position="46"/>
        <end position="71"/>
    </location>
</feature>
<feature type="transmembrane region" description="Helical" evidence="8">
    <location>
        <begin position="414"/>
        <end position="432"/>
    </location>
</feature>
<comment type="caution">
    <text evidence="9">The sequence shown here is derived from an EMBL/GenBank/DDBJ whole genome shotgun (WGS) entry which is preliminary data.</text>
</comment>
<evidence type="ECO:0000256" key="7">
    <source>
        <dbReference type="RuleBase" id="RU362091"/>
    </source>
</evidence>
<evidence type="ECO:0000256" key="3">
    <source>
        <dbReference type="ARBA" id="ARBA00022448"/>
    </source>
</evidence>
<evidence type="ECO:0000256" key="8">
    <source>
        <dbReference type="SAM" id="Phobius"/>
    </source>
</evidence>
<sequence length="488" mass="52125">MDMKSTVFMTGFLVYILAMIWLGWFVSRKQKSGEDFLLGGRSFPFFLTLGTTVATMVGTGSSMGAVGFAYVNGWAGALYGLGGAAGILLLAWWFAPVRQHRFMTMSEELSYYVGANRLVKNISGVLMLVASIGWLGAHMLGGGMYLAWMAKIEPATAKWIVALGFAIYVVIGGYTAVVWTDTVQAIILFVGFILIAAISVYQIGGLNHIYDAMDPAAVTMLGIGKLGGLHALSLAMVVAVGVLATPSYRQRIYAGQSVDTVRRSFVMTGVLYLFFSLLPALIGMAARTMEPNLSNASYAFPYLASEVLPMAIGMVVLIAGLSATLSSASSDAVAGVSILLRDVYVMCSGRMPDRDKVLVYSRLALVAVIGLALLLALLSDDIIGYITKMIATVMSGLFICGVLGRFWPRFNWQGALAALAGGSAMSIAVMLIEDWAKYWSNPVIPAVTTALCAGVAVSLLTPRCPITPEQALAVLDDERAQMEELKPV</sequence>
<feature type="transmembrane region" description="Helical" evidence="8">
    <location>
        <begin position="360"/>
        <end position="379"/>
    </location>
</feature>
<dbReference type="InterPro" id="IPR038377">
    <property type="entry name" value="Na/Glc_symporter_sf"/>
</dbReference>
<dbReference type="PROSITE" id="PS50283">
    <property type="entry name" value="NA_SOLUT_SYMP_3"/>
    <property type="match status" value="1"/>
</dbReference>
<feature type="transmembrane region" description="Helical" evidence="8">
    <location>
        <begin position="186"/>
        <end position="204"/>
    </location>
</feature>
<keyword evidence="3" id="KW-0813">Transport</keyword>
<feature type="transmembrane region" description="Helical" evidence="8">
    <location>
        <begin position="125"/>
        <end position="147"/>
    </location>
</feature>
<evidence type="ECO:0000256" key="1">
    <source>
        <dbReference type="ARBA" id="ARBA00004141"/>
    </source>
</evidence>
<evidence type="ECO:0000256" key="5">
    <source>
        <dbReference type="ARBA" id="ARBA00022989"/>
    </source>
</evidence>
<feature type="transmembrane region" description="Helical" evidence="8">
    <location>
        <begin position="77"/>
        <end position="95"/>
    </location>
</feature>
<protein>
    <submittedName>
        <fullName evidence="9">Sodium:solute symporter family protein</fullName>
    </submittedName>
</protein>
<evidence type="ECO:0000256" key="6">
    <source>
        <dbReference type="ARBA" id="ARBA00023136"/>
    </source>
</evidence>
<dbReference type="Gene3D" id="1.20.1730.10">
    <property type="entry name" value="Sodium/glucose cotransporter"/>
    <property type="match status" value="1"/>
</dbReference>
<evidence type="ECO:0000313" key="9">
    <source>
        <dbReference type="EMBL" id="MFC5472512.1"/>
    </source>
</evidence>
<feature type="transmembrane region" description="Helical" evidence="8">
    <location>
        <begin position="307"/>
        <end position="340"/>
    </location>
</feature>
<proteinExistence type="inferred from homology"/>
<feature type="transmembrane region" description="Helical" evidence="8">
    <location>
        <begin position="159"/>
        <end position="179"/>
    </location>
</feature>
<feature type="transmembrane region" description="Helical" evidence="8">
    <location>
        <begin position="216"/>
        <end position="244"/>
    </location>
</feature>
<evidence type="ECO:0000256" key="2">
    <source>
        <dbReference type="ARBA" id="ARBA00006434"/>
    </source>
</evidence>
<dbReference type="PANTHER" id="PTHR48086:SF7">
    <property type="entry name" value="SODIUM-SOLUTE SYMPORTER-RELATED"/>
    <property type="match status" value="1"/>
</dbReference>
<reference evidence="10" key="1">
    <citation type="journal article" date="2019" name="Int. J. Syst. Evol. Microbiol.">
        <title>The Global Catalogue of Microorganisms (GCM) 10K type strain sequencing project: providing services to taxonomists for standard genome sequencing and annotation.</title>
        <authorList>
            <consortium name="The Broad Institute Genomics Platform"/>
            <consortium name="The Broad Institute Genome Sequencing Center for Infectious Disease"/>
            <person name="Wu L."/>
            <person name="Ma J."/>
        </authorList>
    </citation>
    <scope>NUCLEOTIDE SEQUENCE [LARGE SCALE GENOMIC DNA]</scope>
    <source>
        <strain evidence="10">JCM 17066</strain>
    </source>
</reference>
<comment type="subcellular location">
    <subcellularLocation>
        <location evidence="1">Membrane</location>
        <topology evidence="1">Multi-pass membrane protein</topology>
    </subcellularLocation>
</comment>
<name>A0ABW0M632_9BURK</name>
<feature type="transmembrane region" description="Helical" evidence="8">
    <location>
        <begin position="265"/>
        <end position="287"/>
    </location>
</feature>
<dbReference type="InterPro" id="IPR001734">
    <property type="entry name" value="Na/solute_symporter"/>
</dbReference>
<dbReference type="EMBL" id="JBHSMT010000005">
    <property type="protein sequence ID" value="MFC5472512.1"/>
    <property type="molecule type" value="Genomic_DNA"/>
</dbReference>
<dbReference type="PANTHER" id="PTHR48086">
    <property type="entry name" value="SODIUM/PROLINE SYMPORTER-RELATED"/>
    <property type="match status" value="1"/>
</dbReference>
<accession>A0ABW0M632</accession>
<feature type="transmembrane region" description="Helical" evidence="8">
    <location>
        <begin position="6"/>
        <end position="26"/>
    </location>
</feature>
<gene>
    <name evidence="9" type="ORF">ACFPM8_00925</name>
</gene>
<keyword evidence="6 8" id="KW-0472">Membrane</keyword>
<keyword evidence="5 8" id="KW-1133">Transmembrane helix</keyword>
<feature type="transmembrane region" description="Helical" evidence="8">
    <location>
        <begin position="438"/>
        <end position="460"/>
    </location>
</feature>
<evidence type="ECO:0000313" key="10">
    <source>
        <dbReference type="Proteomes" id="UP001596045"/>
    </source>
</evidence>
<dbReference type="Proteomes" id="UP001596045">
    <property type="component" value="Unassembled WGS sequence"/>
</dbReference>
<keyword evidence="4 8" id="KW-0812">Transmembrane</keyword>
<evidence type="ECO:0000256" key="4">
    <source>
        <dbReference type="ARBA" id="ARBA00022692"/>
    </source>
</evidence>
<dbReference type="RefSeq" id="WP_378994028.1">
    <property type="nucleotide sequence ID" value="NZ_JBHSMT010000005.1"/>
</dbReference>
<comment type="similarity">
    <text evidence="2 7">Belongs to the sodium:solute symporter (SSF) (TC 2.A.21) family.</text>
</comment>
<dbReference type="CDD" id="cd10322">
    <property type="entry name" value="SLC5sbd"/>
    <property type="match status" value="1"/>
</dbReference>